<evidence type="ECO:0000256" key="5">
    <source>
        <dbReference type="ARBA" id="ARBA00023139"/>
    </source>
</evidence>
<proteinExistence type="inferred from homology"/>
<keyword evidence="3 8" id="KW-0732">Signal</keyword>
<evidence type="ECO:0000256" key="4">
    <source>
        <dbReference type="ARBA" id="ARBA00023136"/>
    </source>
</evidence>
<evidence type="ECO:0000256" key="2">
    <source>
        <dbReference type="ARBA" id="ARBA00007248"/>
    </source>
</evidence>
<sequence>MKHIVNLLMTSILLLLTLSACEKADIASQPLKGEGYEVHVLVKNFDHVRYDTLSRAVVPAREVCTRLHVAAYRTGKKVLSVNQTSSDKDFGKLSFRLPAGKYYLVIVGHNGHENASLTEFRKISFGGKVTDTYVFAREITLEGAVDIQATMEHCVSKIAFTIEDPIPAEVTHLKFSYTGGSSTLDVVDGVGVVKSHQTEDRVVAASAHTEASTYDLYTFPRTSEGGTIKLEVEALNDKNEVISKRTFTEIPVVMRTLTCYTGKFFPKKEEDPESDLVIKANDEWKKVLHLTY</sequence>
<organism evidence="9 10">
    <name type="scientific">Segatella oulorum</name>
    <dbReference type="NCBI Taxonomy" id="28136"/>
    <lineage>
        <taxon>Bacteria</taxon>
        <taxon>Pseudomonadati</taxon>
        <taxon>Bacteroidota</taxon>
        <taxon>Bacteroidia</taxon>
        <taxon>Bacteroidales</taxon>
        <taxon>Prevotellaceae</taxon>
        <taxon>Segatella</taxon>
    </lineage>
</organism>
<keyword evidence="5" id="KW-0564">Palmitate</keyword>
<evidence type="ECO:0000256" key="7">
    <source>
        <dbReference type="ARBA" id="ARBA00023288"/>
    </source>
</evidence>
<comment type="subcellular location">
    <subcellularLocation>
        <location evidence="1">Cell outer membrane</location>
    </subcellularLocation>
</comment>
<keyword evidence="4" id="KW-0472">Membrane</keyword>
<dbReference type="Pfam" id="PF08842">
    <property type="entry name" value="Mfa2"/>
    <property type="match status" value="1"/>
</dbReference>
<dbReference type="GO" id="GO:0009279">
    <property type="term" value="C:cell outer membrane"/>
    <property type="evidence" value="ECO:0007669"/>
    <property type="project" value="UniProtKB-SubCell"/>
</dbReference>
<evidence type="ECO:0000256" key="3">
    <source>
        <dbReference type="ARBA" id="ARBA00022729"/>
    </source>
</evidence>
<evidence type="ECO:0000256" key="6">
    <source>
        <dbReference type="ARBA" id="ARBA00023237"/>
    </source>
</evidence>
<dbReference type="EMBL" id="FUXK01000027">
    <property type="protein sequence ID" value="SKA09341.1"/>
    <property type="molecule type" value="Genomic_DNA"/>
</dbReference>
<evidence type="ECO:0000256" key="1">
    <source>
        <dbReference type="ARBA" id="ARBA00004442"/>
    </source>
</evidence>
<name>A0A1T4R0U7_9BACT</name>
<feature type="signal peptide" evidence="8">
    <location>
        <begin position="1"/>
        <end position="20"/>
    </location>
</feature>
<evidence type="ECO:0000313" key="10">
    <source>
        <dbReference type="Proteomes" id="UP000190065"/>
    </source>
</evidence>
<evidence type="ECO:0000256" key="8">
    <source>
        <dbReference type="SAM" id="SignalP"/>
    </source>
</evidence>
<dbReference type="AlphaFoldDB" id="A0A1T4R0U7"/>
<keyword evidence="6" id="KW-0998">Cell outer membrane</keyword>
<gene>
    <name evidence="9" type="ORF">SAMN02745202_02028</name>
</gene>
<reference evidence="9 10" key="1">
    <citation type="submission" date="2017-02" db="EMBL/GenBank/DDBJ databases">
        <authorList>
            <person name="Peterson S.W."/>
        </authorList>
    </citation>
    <scope>NUCLEOTIDE SEQUENCE [LARGE SCALE GENOMIC DNA]</scope>
    <source>
        <strain evidence="9 10">ATCC 43324</strain>
    </source>
</reference>
<dbReference type="RefSeq" id="WP_025070646.1">
    <property type="nucleotide sequence ID" value="NZ_FUXK01000027.1"/>
</dbReference>
<protein>
    <submittedName>
        <fullName evidence="9">Fimbrillin-A associated anchor protein Mfa1 and Mfa2</fullName>
    </submittedName>
</protein>
<accession>A0A1T4R0U7</accession>
<keyword evidence="7" id="KW-0449">Lipoprotein</keyword>
<dbReference type="Proteomes" id="UP000190065">
    <property type="component" value="Unassembled WGS sequence"/>
</dbReference>
<evidence type="ECO:0000313" key="9">
    <source>
        <dbReference type="EMBL" id="SKA09341.1"/>
    </source>
</evidence>
<dbReference type="InterPro" id="IPR014941">
    <property type="entry name" value="FimB/Mfa2/Mfa3"/>
</dbReference>
<dbReference type="eggNOG" id="ENOG502ZPCV">
    <property type="taxonomic scope" value="Bacteria"/>
</dbReference>
<feature type="chain" id="PRO_5010530265" evidence="8">
    <location>
        <begin position="21"/>
        <end position="292"/>
    </location>
</feature>
<dbReference type="PROSITE" id="PS51257">
    <property type="entry name" value="PROKAR_LIPOPROTEIN"/>
    <property type="match status" value="1"/>
</dbReference>
<comment type="similarity">
    <text evidence="2">Belongs to the bacteroidetes fimbrillin superfamily. FimB/Mfa2 family.</text>
</comment>